<dbReference type="SUPFAM" id="SSF55961">
    <property type="entry name" value="Bet v1-like"/>
    <property type="match status" value="1"/>
</dbReference>
<protein>
    <submittedName>
        <fullName evidence="3">Membrane-associated phosphatidylinositol transfer protein 1 isoform X1-like</fullName>
    </submittedName>
</protein>
<dbReference type="EMBL" id="DQIR01281849">
    <property type="protein sequence ID" value="HDC37327.1"/>
    <property type="molecule type" value="Transcribed_RNA"/>
</dbReference>
<dbReference type="PANTHER" id="PTHR10658:SF40">
    <property type="entry name" value="MEMBRANE-ASSOCIATED PHOSPHATIDYLINOSITOL TRANSFER PROTEIN 1"/>
    <property type="match status" value="1"/>
</dbReference>
<organism evidence="3">
    <name type="scientific">Sus scrofa</name>
    <name type="common">Pig</name>
    <dbReference type="NCBI Taxonomy" id="9823"/>
    <lineage>
        <taxon>Eukaryota</taxon>
        <taxon>Metazoa</taxon>
        <taxon>Chordata</taxon>
        <taxon>Craniata</taxon>
        <taxon>Vertebrata</taxon>
        <taxon>Euteleostomi</taxon>
        <taxon>Mammalia</taxon>
        <taxon>Eutheria</taxon>
        <taxon>Laurasiatheria</taxon>
        <taxon>Artiodactyla</taxon>
        <taxon>Suina</taxon>
        <taxon>Suidae</taxon>
        <taxon>Sus</taxon>
    </lineage>
</organism>
<dbReference type="AlphaFoldDB" id="A0A480ZY65"/>
<feature type="domain" description="Phosphatidylinositol transfer protein N-terminal" evidence="2">
    <location>
        <begin position="14"/>
        <end position="50"/>
    </location>
</feature>
<dbReference type="InterPro" id="IPR001666">
    <property type="entry name" value="PI_transfer"/>
</dbReference>
<dbReference type="Pfam" id="PF02121">
    <property type="entry name" value="IP_trans"/>
    <property type="match status" value="1"/>
</dbReference>
<dbReference type="GO" id="GO:0005548">
    <property type="term" value="F:phospholipid transporter activity"/>
    <property type="evidence" value="ECO:0007669"/>
    <property type="project" value="InterPro"/>
</dbReference>
<evidence type="ECO:0000256" key="1">
    <source>
        <dbReference type="SAM" id="MobiDB-lite"/>
    </source>
</evidence>
<feature type="region of interest" description="Disordered" evidence="1">
    <location>
        <begin position="353"/>
        <end position="374"/>
    </location>
</feature>
<feature type="compositionally biased region" description="Basic and acidic residues" evidence="1">
    <location>
        <begin position="197"/>
        <end position="209"/>
    </location>
</feature>
<feature type="region of interest" description="Disordered" evidence="1">
    <location>
        <begin position="56"/>
        <end position="131"/>
    </location>
</feature>
<dbReference type="InterPro" id="IPR055261">
    <property type="entry name" value="PI_transfer_N"/>
</dbReference>
<dbReference type="EMBL" id="DQIR01281850">
    <property type="protein sequence ID" value="HDC37328.1"/>
    <property type="molecule type" value="Transcribed_RNA"/>
</dbReference>
<dbReference type="Gene3D" id="3.30.530.20">
    <property type="match status" value="1"/>
</dbReference>
<dbReference type="InterPro" id="IPR023393">
    <property type="entry name" value="START-like_dom_sf"/>
</dbReference>
<reference evidence="3" key="1">
    <citation type="journal article" date="2019" name="PeerJ">
        <title>Genes of the pig, Sus scrofa, reconstructed with EvidentialGene.</title>
        <authorList>
            <person name="Gilbert D.G."/>
        </authorList>
    </citation>
    <scope>NUCLEOTIDE SEQUENCE</scope>
</reference>
<evidence type="ECO:0000259" key="2">
    <source>
        <dbReference type="Pfam" id="PF02121"/>
    </source>
</evidence>
<accession>A0A480ZY65</accession>
<name>A0A480ZY65_PIG</name>
<dbReference type="PANTHER" id="PTHR10658">
    <property type="entry name" value="PHOSPHATIDYLINOSITOL TRANSFER PROTEIN"/>
    <property type="match status" value="1"/>
</dbReference>
<evidence type="ECO:0000313" key="3">
    <source>
        <dbReference type="EMBL" id="HDC37327.1"/>
    </source>
</evidence>
<feature type="region of interest" description="Disordered" evidence="1">
    <location>
        <begin position="186"/>
        <end position="209"/>
    </location>
</feature>
<sequence length="428" mass="45654">MAGEGHGSDAWAPTGLRRVMLRAHRQAWCWQDEWTELSMADIRALEEETARMLAQRMAKCNAASEGPEAQPPGKPSTEPRAGASHAGTPDGPEAPPGPDASPDASFGKQWSSSSRSSYSSQHGGGVSPQSLSEWRMQNIARDSENSSDEEFFDAHEGFSDSDEVFPKEMTKWNSNDFIDAFASPVEAEGAPDPSTEATRDIGDGSRAPRDSEVSMLGYPTSLFCPPPGQVTALTSLVPLCAPQGLDGAGDLRTETCPVHALFLILHSGNILDSGPGDTNSKQADVQTLSLAFEAVTRVHFPEALGHVALRLVPCPPICAAAYALVSKYWSGRKGGGSHGVPEVWTATWRLLGPERPHGGRGRRPGSQLPGPVAHSAGPQLLVNGSITKAPWCGTCRQAKGISTGQWRAWKLPTHPLCPLLLQPEPLQP</sequence>
<proteinExistence type="predicted"/>
<feature type="compositionally biased region" description="Low complexity" evidence="1">
    <location>
        <begin position="111"/>
        <end position="120"/>
    </location>
</feature>